<evidence type="ECO:0000256" key="4">
    <source>
        <dbReference type="ARBA" id="ARBA00022692"/>
    </source>
</evidence>
<keyword evidence="10" id="KW-1185">Reference proteome</keyword>
<feature type="domain" description="Polysaccharide chain length determinant N-terminal" evidence="8">
    <location>
        <begin position="3"/>
        <end position="95"/>
    </location>
</feature>
<evidence type="ECO:0000256" key="2">
    <source>
        <dbReference type="ARBA" id="ARBA00006683"/>
    </source>
</evidence>
<dbReference type="InterPro" id="IPR050445">
    <property type="entry name" value="Bact_polysacc_biosynth/exp"/>
</dbReference>
<reference evidence="9 10" key="2">
    <citation type="submission" date="2017-09" db="EMBL/GenBank/DDBJ databases">
        <title>Bacillus patelloidae sp. nov., isolated from the intestinal tract of a marine limpet.</title>
        <authorList>
            <person name="Liu R."/>
            <person name="Dong C."/>
            <person name="Shao Z."/>
        </authorList>
    </citation>
    <scope>NUCLEOTIDE SEQUENCE [LARGE SCALE GENOMIC DNA]</scope>
    <source>
        <strain evidence="9 10">SA5d-4</strain>
    </source>
</reference>
<organism evidence="9 10">
    <name type="scientific">Lottiidibacillus patelloidae</name>
    <dbReference type="NCBI Taxonomy" id="2670334"/>
    <lineage>
        <taxon>Bacteria</taxon>
        <taxon>Bacillati</taxon>
        <taxon>Bacillota</taxon>
        <taxon>Bacilli</taxon>
        <taxon>Bacillales</taxon>
        <taxon>Bacillaceae</taxon>
        <taxon>Lottiidibacillus</taxon>
    </lineage>
</organism>
<name>A0A263BSQ3_9BACI</name>
<gene>
    <name evidence="9" type="ORF">CIB95_11525</name>
</gene>
<comment type="subcellular location">
    <subcellularLocation>
        <location evidence="1">Cell membrane</location>
        <topology evidence="1">Multi-pass membrane protein</topology>
    </subcellularLocation>
</comment>
<dbReference type="InterPro" id="IPR003856">
    <property type="entry name" value="LPS_length_determ_N"/>
</dbReference>
<evidence type="ECO:0000256" key="1">
    <source>
        <dbReference type="ARBA" id="ARBA00004651"/>
    </source>
</evidence>
<feature type="transmembrane region" description="Helical" evidence="7">
    <location>
        <begin position="18"/>
        <end position="40"/>
    </location>
</feature>
<reference evidence="10" key="1">
    <citation type="submission" date="2017-08" db="EMBL/GenBank/DDBJ databases">
        <authorList>
            <person name="Huang Z."/>
        </authorList>
    </citation>
    <scope>NUCLEOTIDE SEQUENCE [LARGE SCALE GENOMIC DNA]</scope>
    <source>
        <strain evidence="10">SA5d-4</strain>
    </source>
</reference>
<accession>A0A263BSQ3</accession>
<sequence>MEETISLKELFETLRKRLWMILTITAIAAIAAAIISYFYITPVYQSSTLVVVNQSKADQVGMANGIDIRSNTQYINTYSDIIKSPAILEKVSAELDGRRSAGQISGQTTIGGRSDSIVFTITVKDTDPEMAANIANTTAAVFQKQLPTILNVDNVSILSQAAVSEAPISPIPTRNIMIAIVVGLMASIGLAFLLDFLDNTIKTEQDIEKTLGLPVLGAVTKIDLENEMDFSKLDKNNSIGGETIGA</sequence>
<dbReference type="AlphaFoldDB" id="A0A263BSQ3"/>
<keyword evidence="4 7" id="KW-0812">Transmembrane</keyword>
<evidence type="ECO:0000256" key="7">
    <source>
        <dbReference type="SAM" id="Phobius"/>
    </source>
</evidence>
<evidence type="ECO:0000259" key="8">
    <source>
        <dbReference type="Pfam" id="PF02706"/>
    </source>
</evidence>
<evidence type="ECO:0000313" key="10">
    <source>
        <dbReference type="Proteomes" id="UP000217083"/>
    </source>
</evidence>
<dbReference type="GO" id="GO:0005886">
    <property type="term" value="C:plasma membrane"/>
    <property type="evidence" value="ECO:0007669"/>
    <property type="project" value="UniProtKB-SubCell"/>
</dbReference>
<dbReference type="RefSeq" id="WP_094925323.1">
    <property type="nucleotide sequence ID" value="NZ_NPIA01000006.1"/>
</dbReference>
<dbReference type="EMBL" id="NPIA01000006">
    <property type="protein sequence ID" value="OZM56397.1"/>
    <property type="molecule type" value="Genomic_DNA"/>
</dbReference>
<evidence type="ECO:0000313" key="9">
    <source>
        <dbReference type="EMBL" id="OZM56397.1"/>
    </source>
</evidence>
<dbReference type="Proteomes" id="UP000217083">
    <property type="component" value="Unassembled WGS sequence"/>
</dbReference>
<dbReference type="Pfam" id="PF02706">
    <property type="entry name" value="Wzz"/>
    <property type="match status" value="1"/>
</dbReference>
<evidence type="ECO:0000256" key="5">
    <source>
        <dbReference type="ARBA" id="ARBA00022989"/>
    </source>
</evidence>
<protein>
    <submittedName>
        <fullName evidence="9">Capsular biosynthesis protein</fullName>
    </submittedName>
</protein>
<proteinExistence type="inferred from homology"/>
<keyword evidence="5 7" id="KW-1133">Transmembrane helix</keyword>
<keyword evidence="3" id="KW-1003">Cell membrane</keyword>
<feature type="transmembrane region" description="Helical" evidence="7">
    <location>
        <begin position="176"/>
        <end position="197"/>
    </location>
</feature>
<comment type="caution">
    <text evidence="9">The sequence shown here is derived from an EMBL/GenBank/DDBJ whole genome shotgun (WGS) entry which is preliminary data.</text>
</comment>
<evidence type="ECO:0000256" key="3">
    <source>
        <dbReference type="ARBA" id="ARBA00022475"/>
    </source>
</evidence>
<evidence type="ECO:0000256" key="6">
    <source>
        <dbReference type="ARBA" id="ARBA00023136"/>
    </source>
</evidence>
<dbReference type="PANTHER" id="PTHR32309:SF13">
    <property type="entry name" value="FERRIC ENTEROBACTIN TRANSPORT PROTEIN FEPE"/>
    <property type="match status" value="1"/>
</dbReference>
<dbReference type="PANTHER" id="PTHR32309">
    <property type="entry name" value="TYROSINE-PROTEIN KINASE"/>
    <property type="match status" value="1"/>
</dbReference>
<dbReference type="GO" id="GO:0004713">
    <property type="term" value="F:protein tyrosine kinase activity"/>
    <property type="evidence" value="ECO:0007669"/>
    <property type="project" value="TreeGrafter"/>
</dbReference>
<comment type="similarity">
    <text evidence="2">Belongs to the CpsC/CapA family.</text>
</comment>
<keyword evidence="6 7" id="KW-0472">Membrane</keyword>